<comment type="function">
    <text evidence="1">Removes C-terminal D-alanyl residues from sugar-peptide cell wall precursors.</text>
</comment>
<evidence type="ECO:0000256" key="8">
    <source>
        <dbReference type="ARBA" id="ARBA00022645"/>
    </source>
</evidence>
<dbReference type="InterPro" id="IPR037167">
    <property type="entry name" value="Peptidase_S11_C_sf"/>
</dbReference>
<keyword evidence="25" id="KW-1185">Reference proteome</keyword>
<evidence type="ECO:0000256" key="3">
    <source>
        <dbReference type="ARBA" id="ARBA00004752"/>
    </source>
</evidence>
<sequence length="388" mass="42133">MTTRFLKFTALLSTFSLSFGVFAAPTIIPDPPTLGAKGYILIDYHTGAVLVEKNADKKLNPASLTKLMTAYVAGQEVKSGNVSLDDQVRISRKAWAKNFPDSSKMFIEVGTDVPLIDLYRGLIVQSGNDASVAIAEHVAGSEDAFVSLMNSWSQKLGLENTGYTNPHGLDSDGLYSTPHDIALLSQAIIRDLPDIYSLYSETSYTYNGITQYNRNGLLRDRSLNVDGMKTGYTSGAGYSLATSATSGDMRLISVVMGSSSTKSRESESKQLLSYGFRFFDTVSPSKVTDTLAEAKVWMGSEDLVPVGVDKQVLITLPKGGANKLKAEIEYNGELVAPINQGETVGQVIYSIDGEEVASATLVAQQDIEEGGLFKKLFDWFKRLISGWF</sequence>
<comment type="pathway">
    <text evidence="3">Cell wall biogenesis; peptidoglycan biosynthesis.</text>
</comment>
<evidence type="ECO:0000256" key="2">
    <source>
        <dbReference type="ARBA" id="ARBA00004417"/>
    </source>
</evidence>
<evidence type="ECO:0000256" key="17">
    <source>
        <dbReference type="ARBA" id="ARBA00060592"/>
    </source>
</evidence>
<dbReference type="SMART" id="SM00936">
    <property type="entry name" value="PBP5_C"/>
    <property type="match status" value="1"/>
</dbReference>
<evidence type="ECO:0000256" key="4">
    <source>
        <dbReference type="ARBA" id="ARBA00007164"/>
    </source>
</evidence>
<comment type="similarity">
    <text evidence="4 20">Belongs to the peptidase S11 family.</text>
</comment>
<dbReference type="GO" id="GO:0005886">
    <property type="term" value="C:plasma membrane"/>
    <property type="evidence" value="ECO:0007669"/>
    <property type="project" value="UniProtKB-SubCell"/>
</dbReference>
<dbReference type="Proteomes" id="UP000030071">
    <property type="component" value="Chromosome 2"/>
</dbReference>
<dbReference type="KEGG" id="vtu:IX91_21280"/>
<evidence type="ECO:0000259" key="22">
    <source>
        <dbReference type="SMART" id="SM00936"/>
    </source>
</evidence>
<evidence type="ECO:0000256" key="7">
    <source>
        <dbReference type="ARBA" id="ARBA00022519"/>
    </source>
</evidence>
<gene>
    <name evidence="23" type="ORF">IX91_21280</name>
    <name evidence="24" type="ORF">VITU9109_16653</name>
</gene>
<dbReference type="GO" id="GO:0009002">
    <property type="term" value="F:serine-type D-Ala-D-Ala carboxypeptidase activity"/>
    <property type="evidence" value="ECO:0007669"/>
    <property type="project" value="UniProtKB-EC"/>
</dbReference>
<evidence type="ECO:0000256" key="16">
    <source>
        <dbReference type="ARBA" id="ARBA00034000"/>
    </source>
</evidence>
<keyword evidence="15" id="KW-0961">Cell wall biogenesis/degradation</keyword>
<dbReference type="InterPro" id="IPR012338">
    <property type="entry name" value="Beta-lactam/transpept-like"/>
</dbReference>
<dbReference type="Pfam" id="PF00768">
    <property type="entry name" value="Peptidase_S11"/>
    <property type="match status" value="1"/>
</dbReference>
<evidence type="ECO:0000256" key="10">
    <source>
        <dbReference type="ARBA" id="ARBA00022729"/>
    </source>
</evidence>
<evidence type="ECO:0000313" key="24">
    <source>
        <dbReference type="EMBL" id="EGU47091.1"/>
    </source>
</evidence>
<keyword evidence="6" id="KW-1003">Cell membrane</keyword>
<keyword evidence="9" id="KW-0645">Protease</keyword>
<dbReference type="InterPro" id="IPR001967">
    <property type="entry name" value="Peptidase_S11_N"/>
</dbReference>
<dbReference type="PANTHER" id="PTHR21581">
    <property type="entry name" value="D-ALANYL-D-ALANINE CARBOXYPEPTIDASE"/>
    <property type="match status" value="1"/>
</dbReference>
<dbReference type="FunFam" id="3.40.710.10:FF:000001">
    <property type="entry name" value="D-alanyl-D-alanine serine-type carboxypeptidase"/>
    <property type="match status" value="1"/>
</dbReference>
<protein>
    <recommendedName>
        <fullName evidence="5">serine-type D-Ala-D-Ala carboxypeptidase</fullName>
        <ecNumber evidence="5">3.4.16.4</ecNumber>
    </recommendedName>
</protein>
<dbReference type="InterPro" id="IPR015956">
    <property type="entry name" value="Peniciliin-bd_prot_C_sf"/>
</dbReference>
<evidence type="ECO:0000256" key="6">
    <source>
        <dbReference type="ARBA" id="ARBA00022475"/>
    </source>
</evidence>
<dbReference type="HOGENOM" id="CLU_027070_8_1_6"/>
<comment type="catalytic activity">
    <reaction evidence="16">
        <text>Preferential cleavage: (Ac)2-L-Lys-D-Ala-|-D-Ala. Also transpeptidation of peptidyl-alanyl moieties that are N-acyl substituents of D-alanine.</text>
        <dbReference type="EC" id="3.4.16.4"/>
    </reaction>
</comment>
<organism evidence="23 26">
    <name type="scientific">Vibrio tubiashii ATCC 19109</name>
    <dbReference type="NCBI Taxonomy" id="1051646"/>
    <lineage>
        <taxon>Bacteria</taxon>
        <taxon>Pseudomonadati</taxon>
        <taxon>Pseudomonadota</taxon>
        <taxon>Gammaproteobacteria</taxon>
        <taxon>Vibrionales</taxon>
        <taxon>Vibrionaceae</taxon>
        <taxon>Vibrio</taxon>
        <taxon>Vibrio oreintalis group</taxon>
    </lineage>
</organism>
<dbReference type="GO" id="GO:0008360">
    <property type="term" value="P:regulation of cell shape"/>
    <property type="evidence" value="ECO:0007669"/>
    <property type="project" value="UniProtKB-KW"/>
</dbReference>
<keyword evidence="13" id="KW-0573">Peptidoglycan synthesis</keyword>
<feature type="active site" description="Acyl-ester intermediate" evidence="18">
    <location>
        <position position="63"/>
    </location>
</feature>
<proteinExistence type="inferred from homology"/>
<dbReference type="PANTHER" id="PTHR21581:SF6">
    <property type="entry name" value="TRAFFICKING PROTEIN PARTICLE COMPLEX SUBUNIT 12"/>
    <property type="match status" value="1"/>
</dbReference>
<dbReference type="RefSeq" id="WP_004748755.1">
    <property type="nucleotide sequence ID" value="NZ_AFWI01000214.1"/>
</dbReference>
<feature type="signal peptide" evidence="21">
    <location>
        <begin position="1"/>
        <end position="23"/>
    </location>
</feature>
<reference evidence="24 25" key="2">
    <citation type="journal article" date="2012" name="Int. J. Syst. Evol. Microbiol.">
        <title>Vibrio caribbeanicus sp. nov., isolated from the marine sponge Scleritoderma cyanea.</title>
        <authorList>
            <person name="Hoffmann M."/>
            <person name="Monday S.R."/>
            <person name="Allard M.W."/>
            <person name="Strain E.A."/>
            <person name="Whittaker P."/>
            <person name="Naum M."/>
            <person name="McCarthy P.J."/>
            <person name="Lopez J.V."/>
            <person name="Fischer M."/>
            <person name="Brown E.W."/>
        </authorList>
    </citation>
    <scope>NUCLEOTIDE SEQUENCE [LARGE SCALE GENOMIC DNA]</scope>
    <source>
        <strain evidence="24 25">ATCC 19109</strain>
    </source>
</reference>
<keyword evidence="11" id="KW-0378">Hydrolase</keyword>
<keyword evidence="8 23" id="KW-0121">Carboxypeptidase</keyword>
<dbReference type="GO" id="GO:0006508">
    <property type="term" value="P:proteolysis"/>
    <property type="evidence" value="ECO:0007669"/>
    <property type="project" value="UniProtKB-KW"/>
</dbReference>
<reference evidence="24" key="1">
    <citation type="submission" date="2011-08" db="EMBL/GenBank/DDBJ databases">
        <authorList>
            <person name="Hoffman M."/>
            <person name="Strain E.A."/>
            <person name="Brown E."/>
            <person name="Allard M.W."/>
        </authorList>
    </citation>
    <scope>NUCLEOTIDE SEQUENCE</scope>
    <source>
        <strain evidence="24">ATCC 19109</strain>
    </source>
</reference>
<keyword evidence="7" id="KW-0997">Cell inner membrane</keyword>
<dbReference type="GO" id="GO:0071555">
    <property type="term" value="P:cell wall organization"/>
    <property type="evidence" value="ECO:0007669"/>
    <property type="project" value="UniProtKB-KW"/>
</dbReference>
<comment type="pathway">
    <text evidence="17">Glycan biosynthesis.</text>
</comment>
<keyword evidence="10 21" id="KW-0732">Signal</keyword>
<dbReference type="Proteomes" id="UP000003836">
    <property type="component" value="Unassembled WGS sequence"/>
</dbReference>
<dbReference type="eggNOG" id="COG1686">
    <property type="taxonomic scope" value="Bacteria"/>
</dbReference>
<dbReference type="PRINTS" id="PR00725">
    <property type="entry name" value="DADACBPTASE1"/>
</dbReference>
<dbReference type="EMBL" id="CP009355">
    <property type="protein sequence ID" value="AIW16615.1"/>
    <property type="molecule type" value="Genomic_DNA"/>
</dbReference>
<evidence type="ECO:0000313" key="25">
    <source>
        <dbReference type="Proteomes" id="UP000003836"/>
    </source>
</evidence>
<evidence type="ECO:0000256" key="21">
    <source>
        <dbReference type="SAM" id="SignalP"/>
    </source>
</evidence>
<reference evidence="23 26" key="3">
    <citation type="submission" date="2014-08" db="EMBL/GenBank/DDBJ databases">
        <title>First Complete Genome Sequence of the Shellfish Pathogen Vibrio tubiashii.</title>
        <authorList>
            <person name="Richards G.P."/>
            <person name="Needleman D.S."/>
            <person name="Watson M.A."/>
            <person name="Bono J.L."/>
        </authorList>
    </citation>
    <scope>NUCLEOTIDE SEQUENCE [LARGE SCALE GENOMIC DNA]</scope>
    <source>
        <strain evidence="23 26">ATCC 19109</strain>
    </source>
</reference>
<dbReference type="Pfam" id="PF07943">
    <property type="entry name" value="PBP5_C"/>
    <property type="match status" value="1"/>
</dbReference>
<dbReference type="GO" id="GO:0008658">
    <property type="term" value="F:penicillin binding"/>
    <property type="evidence" value="ECO:0007669"/>
    <property type="project" value="UniProtKB-ARBA"/>
</dbReference>
<evidence type="ECO:0000313" key="23">
    <source>
        <dbReference type="EMBL" id="AIW16615.1"/>
    </source>
</evidence>
<dbReference type="UniPathway" id="UPA00219"/>
<feature type="chain" id="PRO_5003394231" description="serine-type D-Ala-D-Ala carboxypeptidase" evidence="21">
    <location>
        <begin position="24"/>
        <end position="388"/>
    </location>
</feature>
<name>F9TDA7_9VIBR</name>
<evidence type="ECO:0000256" key="18">
    <source>
        <dbReference type="PIRSR" id="PIRSR618044-1"/>
    </source>
</evidence>
<dbReference type="Gene3D" id="3.40.710.10">
    <property type="entry name" value="DD-peptidase/beta-lactamase superfamily"/>
    <property type="match status" value="1"/>
</dbReference>
<dbReference type="InterPro" id="IPR012907">
    <property type="entry name" value="Peptidase_S11_C"/>
</dbReference>
<dbReference type="AlphaFoldDB" id="F9TDA7"/>
<accession>F9TDA7</accession>
<feature type="active site" description="Proton acceptor" evidence="18">
    <location>
        <position position="66"/>
    </location>
</feature>
<evidence type="ECO:0000256" key="19">
    <source>
        <dbReference type="PIRSR" id="PIRSR618044-2"/>
    </source>
</evidence>
<evidence type="ECO:0000256" key="12">
    <source>
        <dbReference type="ARBA" id="ARBA00022960"/>
    </source>
</evidence>
<keyword evidence="12" id="KW-0133">Cell shape</keyword>
<evidence type="ECO:0000313" key="26">
    <source>
        <dbReference type="Proteomes" id="UP000030071"/>
    </source>
</evidence>
<dbReference type="InterPro" id="IPR018044">
    <property type="entry name" value="Peptidase_S11"/>
</dbReference>
<dbReference type="SUPFAM" id="SSF69189">
    <property type="entry name" value="Penicillin-binding protein associated domain"/>
    <property type="match status" value="1"/>
</dbReference>
<evidence type="ECO:0000256" key="5">
    <source>
        <dbReference type="ARBA" id="ARBA00012448"/>
    </source>
</evidence>
<dbReference type="Gene3D" id="2.60.410.10">
    <property type="entry name" value="D-Ala-D-Ala carboxypeptidase, C-terminal domain"/>
    <property type="match status" value="1"/>
</dbReference>
<evidence type="ECO:0000256" key="14">
    <source>
        <dbReference type="ARBA" id="ARBA00023136"/>
    </source>
</evidence>
<dbReference type="PATRIC" id="fig|1051646.9.peg.4178"/>
<dbReference type="STRING" id="1051646.IX91_21280"/>
<feature type="binding site" evidence="19">
    <location>
        <position position="229"/>
    </location>
    <ligand>
        <name>substrate</name>
    </ligand>
</feature>
<keyword evidence="14" id="KW-0472">Membrane</keyword>
<evidence type="ECO:0000256" key="13">
    <source>
        <dbReference type="ARBA" id="ARBA00022984"/>
    </source>
</evidence>
<dbReference type="GO" id="GO:0009252">
    <property type="term" value="P:peptidoglycan biosynthetic process"/>
    <property type="evidence" value="ECO:0007669"/>
    <property type="project" value="UniProtKB-UniPathway"/>
</dbReference>
<evidence type="ECO:0000256" key="20">
    <source>
        <dbReference type="RuleBase" id="RU004016"/>
    </source>
</evidence>
<dbReference type="SUPFAM" id="SSF56601">
    <property type="entry name" value="beta-lactamase/transpeptidase-like"/>
    <property type="match status" value="1"/>
</dbReference>
<evidence type="ECO:0000256" key="1">
    <source>
        <dbReference type="ARBA" id="ARBA00003217"/>
    </source>
</evidence>
<evidence type="ECO:0000256" key="15">
    <source>
        <dbReference type="ARBA" id="ARBA00023316"/>
    </source>
</evidence>
<feature type="active site" evidence="18">
    <location>
        <position position="126"/>
    </location>
</feature>
<evidence type="ECO:0000256" key="9">
    <source>
        <dbReference type="ARBA" id="ARBA00022670"/>
    </source>
</evidence>
<evidence type="ECO:0000256" key="11">
    <source>
        <dbReference type="ARBA" id="ARBA00022801"/>
    </source>
</evidence>
<feature type="domain" description="Peptidase S11 D-Ala-D-Ala carboxypeptidase A C-terminal" evidence="22">
    <location>
        <begin position="279"/>
        <end position="369"/>
    </location>
</feature>
<dbReference type="EC" id="3.4.16.4" evidence="5"/>
<dbReference type="GeneID" id="23447257"/>
<dbReference type="EMBL" id="AFWI01000214">
    <property type="protein sequence ID" value="EGU47091.1"/>
    <property type="molecule type" value="Genomic_DNA"/>
</dbReference>
<comment type="subcellular location">
    <subcellularLocation>
        <location evidence="2">Cell inner membrane</location>
        <topology evidence="2">Peripheral membrane protein</topology>
    </subcellularLocation>
</comment>